<dbReference type="InterPro" id="IPR027267">
    <property type="entry name" value="AH/BAR_dom_sf"/>
</dbReference>
<sequence length="307" mass="33601">MPHSSHSALATSYIDLAARTHSLGTVETHPGLANAFRKLGRTLQAFSEMQKAQVVELVSTLFCLYTVHAATESTVIGDVLGYQQRNMRCVKEALENRREALQDLEEASRDTEARLRYMERLKASIAIVPERVDDALEDLQDVSIWWGLGGMWVYRGGIYDILEKLYSSMLWCLASSHMYSIHRTLPIRPSNPFTPGQSPRASGGAPVPQDDDPPSHGPRDVRTRHGDGSSSGATRVRARAGSRRAGPAARVGAPAPGLQCHHKEADEHSRRRGCGFGCAREWHCGGGEDEGRAQGLAVCEEFGEGLV</sequence>
<dbReference type="InterPro" id="IPR053055">
    <property type="entry name" value="VPS17"/>
</dbReference>
<feature type="compositionally biased region" description="Polar residues" evidence="2">
    <location>
        <begin position="191"/>
        <end position="200"/>
    </location>
</feature>
<keyword evidence="1" id="KW-0175">Coiled coil</keyword>
<evidence type="ECO:0000313" key="4">
    <source>
        <dbReference type="Proteomes" id="UP000274822"/>
    </source>
</evidence>
<reference evidence="3 4" key="1">
    <citation type="journal article" date="2018" name="New Phytol.">
        <title>Phylogenomics of Endogonaceae and evolution of mycorrhizas within Mucoromycota.</title>
        <authorList>
            <person name="Chang Y."/>
            <person name="Desiro A."/>
            <person name="Na H."/>
            <person name="Sandor L."/>
            <person name="Lipzen A."/>
            <person name="Clum A."/>
            <person name="Barry K."/>
            <person name="Grigoriev I.V."/>
            <person name="Martin F.M."/>
            <person name="Stajich J.E."/>
            <person name="Smith M.E."/>
            <person name="Bonito G."/>
            <person name="Spatafora J.W."/>
        </authorList>
    </citation>
    <scope>NUCLEOTIDE SEQUENCE [LARGE SCALE GENOMIC DNA]</scope>
    <source>
        <strain evidence="3 4">AD002</strain>
    </source>
</reference>
<accession>A0A433QHN9</accession>
<feature type="compositionally biased region" description="Low complexity" evidence="2">
    <location>
        <begin position="243"/>
        <end position="257"/>
    </location>
</feature>
<dbReference type="EMBL" id="RBNJ01005306">
    <property type="protein sequence ID" value="RUS29315.1"/>
    <property type="molecule type" value="Genomic_DNA"/>
</dbReference>
<comment type="caution">
    <text evidence="3">The sequence shown here is derived from an EMBL/GenBank/DDBJ whole genome shotgun (WGS) entry which is preliminary data.</text>
</comment>
<dbReference type="AlphaFoldDB" id="A0A433QHN9"/>
<dbReference type="GO" id="GO:0042147">
    <property type="term" value="P:retrograde transport, endosome to Golgi"/>
    <property type="evidence" value="ECO:0007669"/>
    <property type="project" value="TreeGrafter"/>
</dbReference>
<dbReference type="Gene3D" id="1.20.1270.60">
    <property type="entry name" value="Arfaptin homology (AH) domain/BAR domain"/>
    <property type="match status" value="1"/>
</dbReference>
<dbReference type="GO" id="GO:0006886">
    <property type="term" value="P:intracellular protein transport"/>
    <property type="evidence" value="ECO:0007669"/>
    <property type="project" value="TreeGrafter"/>
</dbReference>
<feature type="compositionally biased region" description="Basic and acidic residues" evidence="2">
    <location>
        <begin position="213"/>
        <end position="227"/>
    </location>
</feature>
<protein>
    <submittedName>
        <fullName evidence="3">Uncharacterized protein</fullName>
    </submittedName>
</protein>
<dbReference type="GO" id="GO:0005768">
    <property type="term" value="C:endosome"/>
    <property type="evidence" value="ECO:0007669"/>
    <property type="project" value="TreeGrafter"/>
</dbReference>
<evidence type="ECO:0000256" key="1">
    <source>
        <dbReference type="SAM" id="Coils"/>
    </source>
</evidence>
<dbReference type="GO" id="GO:0005829">
    <property type="term" value="C:cytosol"/>
    <property type="evidence" value="ECO:0007669"/>
    <property type="project" value="GOC"/>
</dbReference>
<dbReference type="GO" id="GO:0030905">
    <property type="term" value="C:retromer, tubulation complex"/>
    <property type="evidence" value="ECO:0007669"/>
    <property type="project" value="TreeGrafter"/>
</dbReference>
<evidence type="ECO:0000313" key="3">
    <source>
        <dbReference type="EMBL" id="RUS29315.1"/>
    </source>
</evidence>
<dbReference type="PANTHER" id="PTHR47433:SF1">
    <property type="entry name" value="VACUOLAR PROTEIN SORTING-ASSOCIATED PROTEIN 17"/>
    <property type="match status" value="1"/>
</dbReference>
<dbReference type="GO" id="GO:0032266">
    <property type="term" value="F:phosphatidylinositol-3-phosphate binding"/>
    <property type="evidence" value="ECO:0007669"/>
    <property type="project" value="TreeGrafter"/>
</dbReference>
<feature type="coiled-coil region" evidence="1">
    <location>
        <begin position="84"/>
        <end position="121"/>
    </location>
</feature>
<gene>
    <name evidence="3" type="ORF">BC938DRAFT_480806</name>
</gene>
<proteinExistence type="predicted"/>
<dbReference type="PANTHER" id="PTHR47433">
    <property type="entry name" value="VACUOLAR PROTEIN SORTING-ASSOCIATED PROTEIN 17"/>
    <property type="match status" value="1"/>
</dbReference>
<organism evidence="3 4">
    <name type="scientific">Jimgerdemannia flammicorona</name>
    <dbReference type="NCBI Taxonomy" id="994334"/>
    <lineage>
        <taxon>Eukaryota</taxon>
        <taxon>Fungi</taxon>
        <taxon>Fungi incertae sedis</taxon>
        <taxon>Mucoromycota</taxon>
        <taxon>Mucoromycotina</taxon>
        <taxon>Endogonomycetes</taxon>
        <taxon>Endogonales</taxon>
        <taxon>Endogonaceae</taxon>
        <taxon>Jimgerdemannia</taxon>
    </lineage>
</organism>
<dbReference type="Proteomes" id="UP000274822">
    <property type="component" value="Unassembled WGS sequence"/>
</dbReference>
<keyword evidence="4" id="KW-1185">Reference proteome</keyword>
<name>A0A433QHN9_9FUNG</name>
<feature type="region of interest" description="Disordered" evidence="2">
    <location>
        <begin position="190"/>
        <end position="257"/>
    </location>
</feature>
<evidence type="ECO:0000256" key="2">
    <source>
        <dbReference type="SAM" id="MobiDB-lite"/>
    </source>
</evidence>